<feature type="compositionally biased region" description="Polar residues" evidence="1">
    <location>
        <begin position="266"/>
        <end position="280"/>
    </location>
</feature>
<sequence>MKDEYISSLVGRAVQVYKGGPDSNNGVLLDVNDDYLTLQKEDGHIIYYKTAHIKSIRENSQIRFNSILKVYDTNNLHKAATFNELVVNFKEQTIRINGNGPESKVGKLIDVKEDFFVLYTEEDGLIFYKEQHIKSLSHNLTSTNQVIDKDNETLVDNSSNEDVIPEELTNTVTNIMEVYNQISADNTINLLTNLKLSWIKINRKGPESIEGLLVEANENYLVLIVNNEIFRIPTYHVKNFSVSINKSQEQTNEQNTNENLEGNENIKTTNETSVETNDQDSINEKVTFDEELNQAIKRKNKHMKKKARQQKQQSNSTKAQSPEKNPEGQQNTEKPHREESTNTRPTNTVNRRKKQGSNQPKKSLVEKYRKNKKK</sequence>
<dbReference type="KEGG" id="panc:E2636_17680"/>
<feature type="compositionally biased region" description="Basic residues" evidence="1">
    <location>
        <begin position="299"/>
        <end position="309"/>
    </location>
</feature>
<organism evidence="2 3">
    <name type="scientific">Paenisporosarcina antarctica</name>
    <dbReference type="NCBI Taxonomy" id="417367"/>
    <lineage>
        <taxon>Bacteria</taxon>
        <taxon>Bacillati</taxon>
        <taxon>Bacillota</taxon>
        <taxon>Bacilli</taxon>
        <taxon>Bacillales</taxon>
        <taxon>Caryophanaceae</taxon>
        <taxon>Paenisporosarcina</taxon>
    </lineage>
</organism>
<name>A0A4P7A428_9BACL</name>
<evidence type="ECO:0000256" key="1">
    <source>
        <dbReference type="SAM" id="MobiDB-lite"/>
    </source>
</evidence>
<proteinExistence type="predicted"/>
<dbReference type="RefSeq" id="WP_134211599.1">
    <property type="nucleotide sequence ID" value="NZ_CP038015.1"/>
</dbReference>
<dbReference type="EMBL" id="CP038015">
    <property type="protein sequence ID" value="QBP42856.1"/>
    <property type="molecule type" value="Genomic_DNA"/>
</dbReference>
<accession>A0A4P7A428</accession>
<dbReference type="AlphaFoldDB" id="A0A4P7A428"/>
<dbReference type="Pfam" id="PF21838">
    <property type="entry name" value="DUF6897"/>
    <property type="match status" value="1"/>
</dbReference>
<protein>
    <recommendedName>
        <fullName evidence="4">DUF2642 domain-containing protein</fullName>
    </recommendedName>
</protein>
<gene>
    <name evidence="2" type="ORF">E2636_17680</name>
</gene>
<reference evidence="2 3" key="1">
    <citation type="submission" date="2019-03" db="EMBL/GenBank/DDBJ databases">
        <title>Complete genome sequence of Paenisporosarcina antarctica CGMCC 1.6503T.</title>
        <authorList>
            <person name="Rong J.-C."/>
            <person name="Chi N.-Y."/>
            <person name="Zhang Q.-F."/>
        </authorList>
    </citation>
    <scope>NUCLEOTIDE SEQUENCE [LARGE SCALE GENOMIC DNA]</scope>
    <source>
        <strain evidence="2 3">CGMCC 1.6503</strain>
    </source>
</reference>
<feature type="compositionally biased region" description="Low complexity" evidence="1">
    <location>
        <begin position="248"/>
        <end position="265"/>
    </location>
</feature>
<dbReference type="OrthoDB" id="2452727at2"/>
<evidence type="ECO:0008006" key="4">
    <source>
        <dbReference type="Google" id="ProtNLM"/>
    </source>
</evidence>
<feature type="compositionally biased region" description="Polar residues" evidence="1">
    <location>
        <begin position="314"/>
        <end position="332"/>
    </location>
</feature>
<evidence type="ECO:0000313" key="3">
    <source>
        <dbReference type="Proteomes" id="UP000294292"/>
    </source>
</evidence>
<keyword evidence="3" id="KW-1185">Reference proteome</keyword>
<dbReference type="Proteomes" id="UP000294292">
    <property type="component" value="Chromosome"/>
</dbReference>
<dbReference type="InterPro" id="IPR054192">
    <property type="entry name" value="DUF6897"/>
</dbReference>
<feature type="region of interest" description="Disordered" evidence="1">
    <location>
        <begin position="248"/>
        <end position="287"/>
    </location>
</feature>
<evidence type="ECO:0000313" key="2">
    <source>
        <dbReference type="EMBL" id="QBP42856.1"/>
    </source>
</evidence>
<feature type="region of interest" description="Disordered" evidence="1">
    <location>
        <begin position="299"/>
        <end position="374"/>
    </location>
</feature>